<sequence length="360" mass="40101">MKILFALAGLHRVDRGAEVVFISLASQLARAGDKVTLIGSGPQRPGAEYRYIRAPAMRREWFERWPTLPMFRNETAWEEASFGPGLLSVFRPGDYDVTVTCAYPWTSWALRRPTGGYRPKHVFVTQNGDWPAYANNAEFRFFDCDGLVCTNPDFLERNSERYRSTLIPNGIDTGRFTPGPAERERLGFPTNGRVVLMVSALIASKNVEEAIRAVAQVPDANLVVAGDGPLREQLKQVADEVMPGRYKQLTVPPAEMPALYRSADAFLHLSRDEPFGNVYLEAMACGKPVIGIDLPRTRWIVGDGAFLADPDDPSDLVRKIEAGLAASASSPDAFVKRAREFDWSNIARRYRTFLEEVVAA</sequence>
<evidence type="ECO:0000313" key="3">
    <source>
        <dbReference type="EMBL" id="MCH8614694.1"/>
    </source>
</evidence>
<dbReference type="InterPro" id="IPR001296">
    <property type="entry name" value="Glyco_trans_1"/>
</dbReference>
<protein>
    <submittedName>
        <fullName evidence="3">Glycosyltransferase family 4 protein</fullName>
    </submittedName>
</protein>
<evidence type="ECO:0000259" key="1">
    <source>
        <dbReference type="Pfam" id="PF00534"/>
    </source>
</evidence>
<dbReference type="Pfam" id="PF13439">
    <property type="entry name" value="Glyco_transf_4"/>
    <property type="match status" value="1"/>
</dbReference>
<feature type="domain" description="Glycosyl transferase family 1" evidence="1">
    <location>
        <begin position="181"/>
        <end position="340"/>
    </location>
</feature>
<proteinExistence type="predicted"/>
<dbReference type="InterPro" id="IPR050194">
    <property type="entry name" value="Glycosyltransferase_grp1"/>
</dbReference>
<keyword evidence="4" id="KW-1185">Reference proteome</keyword>
<dbReference type="InterPro" id="IPR028098">
    <property type="entry name" value="Glyco_trans_4-like_N"/>
</dbReference>
<name>A0ABS9VJI8_9SPHN</name>
<evidence type="ECO:0000259" key="2">
    <source>
        <dbReference type="Pfam" id="PF13439"/>
    </source>
</evidence>
<accession>A0ABS9VJI8</accession>
<dbReference type="SUPFAM" id="SSF53756">
    <property type="entry name" value="UDP-Glycosyltransferase/glycogen phosphorylase"/>
    <property type="match status" value="1"/>
</dbReference>
<organism evidence="3 4">
    <name type="scientific">Sphingomonas telluris</name>
    <dbReference type="NCBI Taxonomy" id="2907998"/>
    <lineage>
        <taxon>Bacteria</taxon>
        <taxon>Pseudomonadati</taxon>
        <taxon>Pseudomonadota</taxon>
        <taxon>Alphaproteobacteria</taxon>
        <taxon>Sphingomonadales</taxon>
        <taxon>Sphingomonadaceae</taxon>
        <taxon>Sphingomonas</taxon>
    </lineage>
</organism>
<dbReference type="PANTHER" id="PTHR45947">
    <property type="entry name" value="SULFOQUINOVOSYL TRANSFERASE SQD2"/>
    <property type="match status" value="1"/>
</dbReference>
<feature type="domain" description="Glycosyltransferase subfamily 4-like N-terminal" evidence="2">
    <location>
        <begin position="16"/>
        <end position="175"/>
    </location>
</feature>
<dbReference type="Proteomes" id="UP001203058">
    <property type="component" value="Unassembled WGS sequence"/>
</dbReference>
<dbReference type="CDD" id="cd03801">
    <property type="entry name" value="GT4_PimA-like"/>
    <property type="match status" value="1"/>
</dbReference>
<evidence type="ECO:0000313" key="4">
    <source>
        <dbReference type="Proteomes" id="UP001203058"/>
    </source>
</evidence>
<reference evidence="3 4" key="1">
    <citation type="submission" date="2022-03" db="EMBL/GenBank/DDBJ databases">
        <authorList>
            <person name="Jo J.-H."/>
            <person name="Im W.-T."/>
        </authorList>
    </citation>
    <scope>NUCLEOTIDE SEQUENCE [LARGE SCALE GENOMIC DNA]</scope>
    <source>
        <strain evidence="3 4">SM33</strain>
    </source>
</reference>
<gene>
    <name evidence="3" type="ORF">LZ016_01045</name>
</gene>
<dbReference type="PANTHER" id="PTHR45947:SF3">
    <property type="entry name" value="SULFOQUINOVOSYL TRANSFERASE SQD2"/>
    <property type="match status" value="1"/>
</dbReference>
<dbReference type="EMBL" id="JAKZHW010000001">
    <property type="protein sequence ID" value="MCH8614694.1"/>
    <property type="molecule type" value="Genomic_DNA"/>
</dbReference>
<comment type="caution">
    <text evidence="3">The sequence shown here is derived from an EMBL/GenBank/DDBJ whole genome shotgun (WGS) entry which is preliminary data.</text>
</comment>
<dbReference type="Pfam" id="PF00534">
    <property type="entry name" value="Glycos_transf_1"/>
    <property type="match status" value="1"/>
</dbReference>
<dbReference type="Gene3D" id="3.40.50.2000">
    <property type="entry name" value="Glycogen Phosphorylase B"/>
    <property type="match status" value="2"/>
</dbReference>
<dbReference type="RefSeq" id="WP_241445198.1">
    <property type="nucleotide sequence ID" value="NZ_JAKZHW010000001.1"/>
</dbReference>